<name>U5ECM6_NOCAS</name>
<evidence type="ECO:0000313" key="2">
    <source>
        <dbReference type="Proteomes" id="UP000017048"/>
    </source>
</evidence>
<dbReference type="GeneID" id="91515042"/>
<dbReference type="Proteomes" id="UP000017048">
    <property type="component" value="Unassembled WGS sequence"/>
</dbReference>
<comment type="caution">
    <text evidence="1">The sequence shown here is derived from an EMBL/GenBank/DDBJ whole genome shotgun (WGS) entry which is preliminary data.</text>
</comment>
<dbReference type="OrthoDB" id="514384at2"/>
<dbReference type="RefSeq" id="WP_022565884.1">
    <property type="nucleotide sequence ID" value="NZ_BAFO02000013.1"/>
</dbReference>
<accession>U5ECM6</accession>
<gene>
    <name evidence="1" type="ORF">NCAST_13_02190</name>
</gene>
<organism evidence="1 2">
    <name type="scientific">Nocardia asteroides NBRC 15531</name>
    <dbReference type="NCBI Taxonomy" id="1110697"/>
    <lineage>
        <taxon>Bacteria</taxon>
        <taxon>Bacillati</taxon>
        <taxon>Actinomycetota</taxon>
        <taxon>Actinomycetes</taxon>
        <taxon>Mycobacteriales</taxon>
        <taxon>Nocardiaceae</taxon>
        <taxon>Nocardia</taxon>
    </lineage>
</organism>
<sequence length="149" mass="16833">MNNSEQVQRDEEFDYFAKSFKGSKHEVVVTLRTLKKSPYPEARIIPFIEALLDDRSPCVTGIPYRYGETRWLAAGALRRVYDALGIRESIVLHDVPVTLSSDQLGDLARESGTCGEWTDLGAEDLYLRLRDTGKLPVSDLVLEWANVDD</sequence>
<dbReference type="EMBL" id="BAFO02000013">
    <property type="protein sequence ID" value="GAD82944.1"/>
    <property type="molecule type" value="Genomic_DNA"/>
</dbReference>
<protein>
    <submittedName>
        <fullName evidence="1">Uncharacterized protein</fullName>
    </submittedName>
</protein>
<evidence type="ECO:0000313" key="1">
    <source>
        <dbReference type="EMBL" id="GAD82944.1"/>
    </source>
</evidence>
<proteinExistence type="predicted"/>
<dbReference type="AlphaFoldDB" id="U5ECM6"/>
<reference evidence="1 2" key="1">
    <citation type="journal article" date="2014" name="BMC Genomics">
        <title>Genome based analysis of type-I polyketide synthase and nonribosomal peptide synthetase gene clusters in seven strains of five representative Nocardia species.</title>
        <authorList>
            <person name="Komaki H."/>
            <person name="Ichikawa N."/>
            <person name="Hosoyama A."/>
            <person name="Takahashi-Nakaguchi A."/>
            <person name="Matsuzawa T."/>
            <person name="Suzuki K."/>
            <person name="Fujita N."/>
            <person name="Gonoi T."/>
        </authorList>
    </citation>
    <scope>NUCLEOTIDE SEQUENCE [LARGE SCALE GENOMIC DNA]</scope>
    <source>
        <strain evidence="1 2">NBRC 15531</strain>
    </source>
</reference>
<keyword evidence="2" id="KW-1185">Reference proteome</keyword>
<dbReference type="eggNOG" id="ENOG502ZI6D">
    <property type="taxonomic scope" value="Bacteria"/>
</dbReference>